<sequence length="102" mass="11652">MQRTRHMHMFRLHRATAVYDRCREPRQYPLDQWGHRAPSAANEFGTTPPQPSKRRPTGLRRGYLSNVAVKSGVRDLQPHQVSHSRSGKRLANERDIGGALPS</sequence>
<feature type="region of interest" description="Disordered" evidence="1">
    <location>
        <begin position="30"/>
        <end position="59"/>
    </location>
</feature>
<keyword evidence="3" id="KW-1185">Reference proteome</keyword>
<reference evidence="3" key="2">
    <citation type="submission" date="2015-01" db="EMBL/GenBank/DDBJ databases">
        <title>Evolutionary Origins and Diversification of the Mycorrhizal Mutualists.</title>
        <authorList>
            <consortium name="DOE Joint Genome Institute"/>
            <consortium name="Mycorrhizal Genomics Consortium"/>
            <person name="Kohler A."/>
            <person name="Kuo A."/>
            <person name="Nagy L.G."/>
            <person name="Floudas D."/>
            <person name="Copeland A."/>
            <person name="Barry K.W."/>
            <person name="Cichocki N."/>
            <person name="Veneault-Fourrey C."/>
            <person name="LaButti K."/>
            <person name="Lindquist E.A."/>
            <person name="Lipzen A."/>
            <person name="Lundell T."/>
            <person name="Morin E."/>
            <person name="Murat C."/>
            <person name="Riley R."/>
            <person name="Ohm R."/>
            <person name="Sun H."/>
            <person name="Tunlid A."/>
            <person name="Henrissat B."/>
            <person name="Grigoriev I.V."/>
            <person name="Hibbett D.S."/>
            <person name="Martin F."/>
        </authorList>
    </citation>
    <scope>NUCLEOTIDE SEQUENCE [LARGE SCALE GENOMIC DNA]</scope>
    <source>
        <strain evidence="3">Ve08.2h10</strain>
    </source>
</reference>
<evidence type="ECO:0000313" key="2">
    <source>
        <dbReference type="EMBL" id="KIK92548.1"/>
    </source>
</evidence>
<reference evidence="2 3" key="1">
    <citation type="submission" date="2014-04" db="EMBL/GenBank/DDBJ databases">
        <authorList>
            <consortium name="DOE Joint Genome Institute"/>
            <person name="Kuo A."/>
            <person name="Kohler A."/>
            <person name="Jargeat P."/>
            <person name="Nagy L.G."/>
            <person name="Floudas D."/>
            <person name="Copeland A."/>
            <person name="Barry K.W."/>
            <person name="Cichocki N."/>
            <person name="Veneault-Fourrey C."/>
            <person name="LaButti K."/>
            <person name="Lindquist E.A."/>
            <person name="Lipzen A."/>
            <person name="Lundell T."/>
            <person name="Morin E."/>
            <person name="Murat C."/>
            <person name="Sun H."/>
            <person name="Tunlid A."/>
            <person name="Henrissat B."/>
            <person name="Grigoriev I.V."/>
            <person name="Hibbett D.S."/>
            <person name="Martin F."/>
            <person name="Nordberg H.P."/>
            <person name="Cantor M.N."/>
            <person name="Hua S.X."/>
        </authorList>
    </citation>
    <scope>NUCLEOTIDE SEQUENCE [LARGE SCALE GENOMIC DNA]</scope>
    <source>
        <strain evidence="2 3">Ve08.2h10</strain>
    </source>
</reference>
<dbReference type="InParanoid" id="A0A0D0DM21"/>
<dbReference type="Proteomes" id="UP000054538">
    <property type="component" value="Unassembled WGS sequence"/>
</dbReference>
<dbReference type="HOGENOM" id="CLU_2278357_0_0_1"/>
<dbReference type="EMBL" id="KN825268">
    <property type="protein sequence ID" value="KIK92548.1"/>
    <property type="molecule type" value="Genomic_DNA"/>
</dbReference>
<name>A0A0D0DM21_9AGAM</name>
<dbReference type="AlphaFoldDB" id="A0A0D0DM21"/>
<protein>
    <submittedName>
        <fullName evidence="2">Uncharacterized protein</fullName>
    </submittedName>
</protein>
<gene>
    <name evidence="2" type="ORF">PAXRUDRAFT_567796</name>
</gene>
<organism evidence="2 3">
    <name type="scientific">Paxillus rubicundulus Ve08.2h10</name>
    <dbReference type="NCBI Taxonomy" id="930991"/>
    <lineage>
        <taxon>Eukaryota</taxon>
        <taxon>Fungi</taxon>
        <taxon>Dikarya</taxon>
        <taxon>Basidiomycota</taxon>
        <taxon>Agaricomycotina</taxon>
        <taxon>Agaricomycetes</taxon>
        <taxon>Agaricomycetidae</taxon>
        <taxon>Boletales</taxon>
        <taxon>Paxilineae</taxon>
        <taxon>Paxillaceae</taxon>
        <taxon>Paxillus</taxon>
    </lineage>
</organism>
<evidence type="ECO:0000313" key="3">
    <source>
        <dbReference type="Proteomes" id="UP000054538"/>
    </source>
</evidence>
<evidence type="ECO:0000256" key="1">
    <source>
        <dbReference type="SAM" id="MobiDB-lite"/>
    </source>
</evidence>
<feature type="region of interest" description="Disordered" evidence="1">
    <location>
        <begin position="72"/>
        <end position="102"/>
    </location>
</feature>
<proteinExistence type="predicted"/>
<accession>A0A0D0DM21</accession>